<dbReference type="GO" id="GO:0008240">
    <property type="term" value="F:tripeptidyl-peptidase activity"/>
    <property type="evidence" value="ECO:0007669"/>
    <property type="project" value="TreeGrafter"/>
</dbReference>
<feature type="active site" description="Charge relay system" evidence="4">
    <location>
        <position position="153"/>
    </location>
</feature>
<feature type="active site" description="Charge relay system" evidence="4">
    <location>
        <position position="157"/>
    </location>
</feature>
<feature type="binding site" evidence="4">
    <location>
        <position position="381"/>
    </location>
    <ligand>
        <name>Ca(2+)</name>
        <dbReference type="ChEBI" id="CHEBI:29108"/>
    </ligand>
</feature>
<feature type="chain" id="PRO_5024987851" evidence="5">
    <location>
        <begin position="28"/>
        <end position="395"/>
    </location>
</feature>
<dbReference type="AlphaFoldDB" id="A0A643F7X4"/>
<accession>A0A643F7X4</accession>
<dbReference type="Gene3D" id="3.40.50.200">
    <property type="entry name" value="Peptidase S8/S53 domain"/>
    <property type="match status" value="1"/>
</dbReference>
<dbReference type="GO" id="GO:0006508">
    <property type="term" value="P:proteolysis"/>
    <property type="evidence" value="ECO:0007669"/>
    <property type="project" value="UniProtKB-KW"/>
</dbReference>
<keyword evidence="4" id="KW-0479">Metal-binding</keyword>
<protein>
    <submittedName>
        <fullName evidence="7">Peptidase S8</fullName>
    </submittedName>
</protein>
<dbReference type="PANTHER" id="PTHR14218:SF15">
    <property type="entry name" value="TRIPEPTIDYL-PEPTIDASE 1"/>
    <property type="match status" value="1"/>
</dbReference>
<dbReference type="InterPro" id="IPR023828">
    <property type="entry name" value="Peptidase_S8_Ser-AS"/>
</dbReference>
<feature type="signal peptide" evidence="5">
    <location>
        <begin position="1"/>
        <end position="27"/>
    </location>
</feature>
<keyword evidence="3 4" id="KW-0720">Serine protease</keyword>
<dbReference type="EMBL" id="VZPB01000061">
    <property type="protein sequence ID" value="KAB0575752.1"/>
    <property type="molecule type" value="Genomic_DNA"/>
</dbReference>
<keyword evidence="1 4" id="KW-0645">Protease</keyword>
<feature type="binding site" evidence="4">
    <location>
        <position position="379"/>
    </location>
    <ligand>
        <name>Ca(2+)</name>
        <dbReference type="ChEBI" id="CHEBI:29108"/>
    </ligand>
</feature>
<evidence type="ECO:0000259" key="6">
    <source>
        <dbReference type="PROSITE" id="PS51695"/>
    </source>
</evidence>
<name>A0A643F7X4_IDEDE</name>
<comment type="cofactor">
    <cofactor evidence="4">
        <name>Ca(2+)</name>
        <dbReference type="ChEBI" id="CHEBI:29108"/>
    </cofactor>
    <text evidence="4">Binds 1 Ca(2+) ion per subunit.</text>
</comment>
<evidence type="ECO:0000256" key="3">
    <source>
        <dbReference type="ARBA" id="ARBA00022825"/>
    </source>
</evidence>
<keyword evidence="8" id="KW-1185">Reference proteome</keyword>
<feature type="binding site" evidence="4">
    <location>
        <position position="359"/>
    </location>
    <ligand>
        <name>Ca(2+)</name>
        <dbReference type="ChEBI" id="CHEBI:29108"/>
    </ligand>
</feature>
<organism evidence="7 8">
    <name type="scientific">Ideonella dechloratans</name>
    <dbReference type="NCBI Taxonomy" id="36863"/>
    <lineage>
        <taxon>Bacteria</taxon>
        <taxon>Pseudomonadati</taxon>
        <taxon>Pseudomonadota</taxon>
        <taxon>Betaproteobacteria</taxon>
        <taxon>Burkholderiales</taxon>
        <taxon>Sphaerotilaceae</taxon>
        <taxon>Ideonella</taxon>
    </lineage>
</organism>
<dbReference type="PROSITE" id="PS51695">
    <property type="entry name" value="SEDOLISIN"/>
    <property type="match status" value="1"/>
</dbReference>
<evidence type="ECO:0000256" key="4">
    <source>
        <dbReference type="PROSITE-ProRule" id="PRU01032"/>
    </source>
</evidence>
<evidence type="ECO:0000313" key="8">
    <source>
        <dbReference type="Proteomes" id="UP000430120"/>
    </source>
</evidence>
<dbReference type="PROSITE" id="PS00138">
    <property type="entry name" value="SUBTILASE_SER"/>
    <property type="match status" value="1"/>
</dbReference>
<dbReference type="SUPFAM" id="SSF52743">
    <property type="entry name" value="Subtilisin-like"/>
    <property type="match status" value="1"/>
</dbReference>
<dbReference type="Proteomes" id="UP000430120">
    <property type="component" value="Unassembled WGS sequence"/>
</dbReference>
<dbReference type="InterPro" id="IPR030400">
    <property type="entry name" value="Sedolisin_dom"/>
</dbReference>
<evidence type="ECO:0000313" key="7">
    <source>
        <dbReference type="EMBL" id="KAB0575752.1"/>
    </source>
</evidence>
<dbReference type="CDD" id="cd04056">
    <property type="entry name" value="Peptidases_S53"/>
    <property type="match status" value="1"/>
</dbReference>
<evidence type="ECO:0000256" key="1">
    <source>
        <dbReference type="ARBA" id="ARBA00022670"/>
    </source>
</evidence>
<dbReference type="InterPro" id="IPR050819">
    <property type="entry name" value="Tripeptidyl-peptidase_I"/>
</dbReference>
<gene>
    <name evidence="7" type="ORF">F7Q92_18340</name>
</gene>
<keyword evidence="2 4" id="KW-0378">Hydrolase</keyword>
<feature type="active site" description="Charge relay system" evidence="4">
    <location>
        <position position="327"/>
    </location>
</feature>
<dbReference type="PANTHER" id="PTHR14218">
    <property type="entry name" value="PROTEASE S8 TRIPEPTIDYL PEPTIDASE I CLN2"/>
    <property type="match status" value="1"/>
</dbReference>
<keyword evidence="5" id="KW-0732">Signal</keyword>
<feature type="domain" description="Peptidase S53" evidence="6">
    <location>
        <begin position="76"/>
        <end position="395"/>
    </location>
</feature>
<reference evidence="7 8" key="1">
    <citation type="submission" date="2019-09" db="EMBL/GenBank/DDBJ databases">
        <title>Draft genome sequences of 48 bacterial type strains from the CCUG.</title>
        <authorList>
            <person name="Tunovic T."/>
            <person name="Pineiro-Iglesias B."/>
            <person name="Unosson C."/>
            <person name="Inganas E."/>
            <person name="Ohlen M."/>
            <person name="Cardew S."/>
            <person name="Jensie-Markopoulos S."/>
            <person name="Salva-Serra F."/>
            <person name="Jaen-Luchoro D."/>
            <person name="Karlsson R."/>
            <person name="Svensson-Stadler L."/>
            <person name="Chun J."/>
            <person name="Moore E."/>
        </authorList>
    </citation>
    <scope>NUCLEOTIDE SEQUENCE [LARGE SCALE GENOMIC DNA]</scope>
    <source>
        <strain evidence="7 8">CCUG 30977</strain>
    </source>
</reference>
<dbReference type="GO" id="GO:0046872">
    <property type="term" value="F:metal ion binding"/>
    <property type="evidence" value="ECO:0007669"/>
    <property type="project" value="UniProtKB-UniRule"/>
</dbReference>
<dbReference type="InterPro" id="IPR036852">
    <property type="entry name" value="Peptidase_S8/S53_dom_sf"/>
</dbReference>
<evidence type="ECO:0000256" key="2">
    <source>
        <dbReference type="ARBA" id="ARBA00022801"/>
    </source>
</evidence>
<comment type="caution">
    <text evidence="7">The sequence shown here is derived from an EMBL/GenBank/DDBJ whole genome shotgun (WGS) entry which is preliminary data.</text>
</comment>
<evidence type="ECO:0000256" key="5">
    <source>
        <dbReference type="SAM" id="SignalP"/>
    </source>
</evidence>
<proteinExistence type="predicted"/>
<sequence>MRGIKLRHWGMALAVAALQLAGASASAQDLTAGSILKKVLTREVCGHDVAVDHARCHSHVVLDRNGNDLATATPSGLSPASLRSAYNVTGSGSAGTVIAVVDAYHYANAESDLAVYRSQFGLPACTKANGCFKQVDQNGGTKYPSGNKGWNQEAALDLDMVSAMCPSCSIVLVEASSSSMSNLATAANTAAQLSGVRAVSNSYGGSESGSTSYASLYNHLNVAMVVSSGDSGYGVQFPASSPHVTAVGGTSLKTASNSRGWTETAWSGAGSGCSTVYAKLSWQTDSGCAMRTVADVSAVADPATGVAVYGPKKIGTKSAWQVYGGTSVAAPIIAGIYGVNGGPVTYGADPYSHTNSLYDVTSGSNGSCSPSYLCTATAGYDGPTGLGTPNGATAF</sequence>
<feature type="binding site" evidence="4">
    <location>
        <position position="360"/>
    </location>
    <ligand>
        <name>Ca(2+)</name>
        <dbReference type="ChEBI" id="CHEBI:29108"/>
    </ligand>
</feature>
<dbReference type="OrthoDB" id="151889at2"/>
<dbReference type="GO" id="GO:0004252">
    <property type="term" value="F:serine-type endopeptidase activity"/>
    <property type="evidence" value="ECO:0007669"/>
    <property type="project" value="UniProtKB-UniRule"/>
</dbReference>
<keyword evidence="4" id="KW-0106">Calcium</keyword>